<organism evidence="4 5">
    <name type="scientific">Trichogramma kaykai</name>
    <dbReference type="NCBI Taxonomy" id="54128"/>
    <lineage>
        <taxon>Eukaryota</taxon>
        <taxon>Metazoa</taxon>
        <taxon>Ecdysozoa</taxon>
        <taxon>Arthropoda</taxon>
        <taxon>Hexapoda</taxon>
        <taxon>Insecta</taxon>
        <taxon>Pterygota</taxon>
        <taxon>Neoptera</taxon>
        <taxon>Endopterygota</taxon>
        <taxon>Hymenoptera</taxon>
        <taxon>Apocrita</taxon>
        <taxon>Proctotrupomorpha</taxon>
        <taxon>Chalcidoidea</taxon>
        <taxon>Trichogrammatidae</taxon>
        <taxon>Trichogramma</taxon>
    </lineage>
</organism>
<protein>
    <recommendedName>
        <fullName evidence="3">DUF7041 domain-containing protein</fullName>
    </recommendedName>
</protein>
<dbReference type="Pfam" id="PF23055">
    <property type="entry name" value="DUF7041"/>
    <property type="match status" value="1"/>
</dbReference>
<keyword evidence="5" id="KW-1185">Reference proteome</keyword>
<comment type="caution">
    <text evidence="4">The sequence shown here is derived from an EMBL/GenBank/DDBJ whole genome shotgun (WGS) entry which is preliminary data.</text>
</comment>
<dbReference type="EMBL" id="JBJJXI010000092">
    <property type="protein sequence ID" value="KAL3394378.1"/>
    <property type="molecule type" value="Genomic_DNA"/>
</dbReference>
<dbReference type="InterPro" id="IPR055469">
    <property type="entry name" value="DUF7041"/>
</dbReference>
<accession>A0ABD2WN06</accession>
<dbReference type="AlphaFoldDB" id="A0ABD2WN06"/>
<evidence type="ECO:0000256" key="1">
    <source>
        <dbReference type="SAM" id="Coils"/>
    </source>
</evidence>
<feature type="region of interest" description="Disordered" evidence="2">
    <location>
        <begin position="247"/>
        <end position="270"/>
    </location>
</feature>
<evidence type="ECO:0000256" key="2">
    <source>
        <dbReference type="SAM" id="MobiDB-lite"/>
    </source>
</evidence>
<dbReference type="Proteomes" id="UP001627154">
    <property type="component" value="Unassembled WGS sequence"/>
</dbReference>
<name>A0ABD2WN06_9HYME</name>
<reference evidence="4 5" key="1">
    <citation type="journal article" date="2024" name="bioRxiv">
        <title>A reference genome for Trichogramma kaykai: A tiny desert-dwelling parasitoid wasp with competing sex-ratio distorters.</title>
        <authorList>
            <person name="Culotta J."/>
            <person name="Lindsey A.R."/>
        </authorList>
    </citation>
    <scope>NUCLEOTIDE SEQUENCE [LARGE SCALE GENOMIC DNA]</scope>
    <source>
        <strain evidence="4 5">KSX58</strain>
    </source>
</reference>
<feature type="compositionally biased region" description="Basic residues" evidence="2">
    <location>
        <begin position="247"/>
        <end position="263"/>
    </location>
</feature>
<sequence>MVFPRNDPDDELQRIRADNERLLEQIALLEAAHQNIAARNQAVPDAPAPPPVVGRVALKLPTFWADKPSLWFAQADSQFVLANITTEITKFHYVASQLDSRAAAEVEDIITNPPADNPYATLRSKLIERLSLSEEQRVRNLLSDEELGDRKPSQFLRHLRSLAGITPVNDNLLRQLWLRRLPPNIQAILAGQADAQLEKIAELADKVAEVCPTPIAVNAVSTPPSNDLLLSEISNLSRKISEISRFSRNRSSSRRRSSRHFSRSRSPSPRQGNNLCWYHAKFQNRAKKCIPPCDFSENERSNL</sequence>
<proteinExistence type="predicted"/>
<evidence type="ECO:0000259" key="3">
    <source>
        <dbReference type="Pfam" id="PF23055"/>
    </source>
</evidence>
<gene>
    <name evidence="4" type="ORF">TKK_011393</name>
</gene>
<feature type="coiled-coil region" evidence="1">
    <location>
        <begin position="12"/>
        <end position="39"/>
    </location>
</feature>
<evidence type="ECO:0000313" key="5">
    <source>
        <dbReference type="Proteomes" id="UP001627154"/>
    </source>
</evidence>
<keyword evidence="1" id="KW-0175">Coiled coil</keyword>
<feature type="domain" description="DUF7041" evidence="3">
    <location>
        <begin position="60"/>
        <end position="142"/>
    </location>
</feature>
<dbReference type="PANTHER" id="PTHR33327">
    <property type="entry name" value="ENDONUCLEASE"/>
    <property type="match status" value="1"/>
</dbReference>
<dbReference type="PANTHER" id="PTHR33327:SF3">
    <property type="entry name" value="RNA-DIRECTED DNA POLYMERASE"/>
    <property type="match status" value="1"/>
</dbReference>
<evidence type="ECO:0000313" key="4">
    <source>
        <dbReference type="EMBL" id="KAL3394378.1"/>
    </source>
</evidence>